<name>A0ABQ9EKK2_TEGGR</name>
<sequence length="423" mass="47106">MTCEHVTGNCTKGCKPGWTGVRCQQPCKKGTYGQNCTRTCTTCLKEDCNQETGRCMKGCESGWLPPMCSKPCEPGTYGHNCVHTCGACADSQTCDHVIGTCKFGCSSGWRGEFCKAACPAGTYGLDCQMKCGHCINQTKCDNIDGTCEAGCSPGYEGSHCSKDGFFYVVQKERLEEDMVNTGSIVGGALGFVVIVGLIVLACVVRHWRGGNRKNKRESVTEVNEEALYENANINDAYESIEAVEESTLETSSSETTFYANTYYNMGKQSRGIPVVMLEDYINRLHDTPDGFRDQFEELRNCPTLPHVVDDHSRVVLKELPGDPYSDYINANYIDSVDMDKAYIASQGPNHTTISDFWRMVWQEQVEKIVMLANVVENGKVKCEQYWPDNQPLQYKDLLVTVVSIVDLAKYSIRQMTLKNTKIR</sequence>
<keyword evidence="5" id="KW-0812">Transmembrane</keyword>
<evidence type="ECO:0000256" key="1">
    <source>
        <dbReference type="ARBA" id="ARBA00009580"/>
    </source>
</evidence>
<keyword evidence="4" id="KW-0904">Protein phosphatase</keyword>
<evidence type="ECO:0000256" key="5">
    <source>
        <dbReference type="SAM" id="Phobius"/>
    </source>
</evidence>
<evidence type="ECO:0000256" key="4">
    <source>
        <dbReference type="ARBA" id="ARBA00022912"/>
    </source>
</evidence>
<feature type="domain" description="Tyrosine-protein phosphatase" evidence="6">
    <location>
        <begin position="299"/>
        <end position="423"/>
    </location>
</feature>
<keyword evidence="3" id="KW-0378">Hydrolase</keyword>
<dbReference type="EC" id="3.1.3.48" evidence="2"/>
<dbReference type="Proteomes" id="UP001217089">
    <property type="component" value="Unassembled WGS sequence"/>
</dbReference>
<dbReference type="PROSITE" id="PS50055">
    <property type="entry name" value="TYR_PHOSPHATASE_PTP"/>
    <property type="match status" value="1"/>
</dbReference>
<evidence type="ECO:0000256" key="2">
    <source>
        <dbReference type="ARBA" id="ARBA00013064"/>
    </source>
</evidence>
<reference evidence="7 8" key="1">
    <citation type="submission" date="2022-12" db="EMBL/GenBank/DDBJ databases">
        <title>Chromosome-level genome of Tegillarca granosa.</title>
        <authorList>
            <person name="Kim J."/>
        </authorList>
    </citation>
    <scope>NUCLEOTIDE SEQUENCE [LARGE SCALE GENOMIC DNA]</scope>
    <source>
        <strain evidence="7">Teg-2019</strain>
        <tissue evidence="7">Adductor muscle</tissue>
    </source>
</reference>
<comment type="similarity">
    <text evidence="1">Belongs to the protein-tyrosine phosphatase family.</text>
</comment>
<evidence type="ECO:0000313" key="7">
    <source>
        <dbReference type="EMBL" id="KAJ8305720.1"/>
    </source>
</evidence>
<dbReference type="PRINTS" id="PR00700">
    <property type="entry name" value="PRTYPHPHTASE"/>
</dbReference>
<protein>
    <recommendedName>
        <fullName evidence="2">protein-tyrosine-phosphatase</fullName>
        <ecNumber evidence="2">3.1.3.48</ecNumber>
    </recommendedName>
</protein>
<dbReference type="SMART" id="SM00194">
    <property type="entry name" value="PTPc"/>
    <property type="match status" value="1"/>
</dbReference>
<dbReference type="EMBL" id="JARBDR010000813">
    <property type="protein sequence ID" value="KAJ8305720.1"/>
    <property type="molecule type" value="Genomic_DNA"/>
</dbReference>
<dbReference type="PANTHER" id="PTHR19134">
    <property type="entry name" value="RECEPTOR-TYPE TYROSINE-PROTEIN PHOSPHATASE"/>
    <property type="match status" value="1"/>
</dbReference>
<accession>A0ABQ9EKK2</accession>
<evidence type="ECO:0000256" key="3">
    <source>
        <dbReference type="ARBA" id="ARBA00022801"/>
    </source>
</evidence>
<dbReference type="InterPro" id="IPR000242">
    <property type="entry name" value="PTP_cat"/>
</dbReference>
<comment type="caution">
    <text evidence="7">The sequence shown here is derived from an EMBL/GenBank/DDBJ whole genome shotgun (WGS) entry which is preliminary data.</text>
</comment>
<dbReference type="Gene3D" id="2.170.300.10">
    <property type="entry name" value="Tie2 ligand-binding domain superfamily"/>
    <property type="match status" value="1"/>
</dbReference>
<dbReference type="InterPro" id="IPR029021">
    <property type="entry name" value="Prot-tyrosine_phosphatase-like"/>
</dbReference>
<keyword evidence="8" id="KW-1185">Reference proteome</keyword>
<evidence type="ECO:0000313" key="8">
    <source>
        <dbReference type="Proteomes" id="UP001217089"/>
    </source>
</evidence>
<proteinExistence type="inferred from homology"/>
<dbReference type="Gene3D" id="3.90.190.10">
    <property type="entry name" value="Protein tyrosine phosphatase superfamily"/>
    <property type="match status" value="1"/>
</dbReference>
<organism evidence="7 8">
    <name type="scientific">Tegillarca granosa</name>
    <name type="common">Malaysian cockle</name>
    <name type="synonym">Anadara granosa</name>
    <dbReference type="NCBI Taxonomy" id="220873"/>
    <lineage>
        <taxon>Eukaryota</taxon>
        <taxon>Metazoa</taxon>
        <taxon>Spiralia</taxon>
        <taxon>Lophotrochozoa</taxon>
        <taxon>Mollusca</taxon>
        <taxon>Bivalvia</taxon>
        <taxon>Autobranchia</taxon>
        <taxon>Pteriomorphia</taxon>
        <taxon>Arcoida</taxon>
        <taxon>Arcoidea</taxon>
        <taxon>Arcidae</taxon>
        <taxon>Tegillarca</taxon>
    </lineage>
</organism>
<dbReference type="SUPFAM" id="SSF52799">
    <property type="entry name" value="(Phosphotyrosine protein) phosphatases II"/>
    <property type="match status" value="1"/>
</dbReference>
<keyword evidence="5" id="KW-1133">Transmembrane helix</keyword>
<feature type="transmembrane region" description="Helical" evidence="5">
    <location>
        <begin position="184"/>
        <end position="207"/>
    </location>
</feature>
<keyword evidence="5" id="KW-0472">Membrane</keyword>
<gene>
    <name evidence="7" type="ORF">KUTeg_016265</name>
</gene>
<evidence type="ECO:0000259" key="6">
    <source>
        <dbReference type="PROSITE" id="PS50055"/>
    </source>
</evidence>
<dbReference type="PANTHER" id="PTHR19134:SF562">
    <property type="entry name" value="PROTEIN-TYROSINE-PHOSPHATASE"/>
    <property type="match status" value="1"/>
</dbReference>
<dbReference type="InterPro" id="IPR050348">
    <property type="entry name" value="Protein-Tyr_Phosphatase"/>
</dbReference>
<dbReference type="Pfam" id="PF00102">
    <property type="entry name" value="Y_phosphatase"/>
    <property type="match status" value="1"/>
</dbReference>